<accession>A0ABX8RDB1</accession>
<feature type="transmembrane region" description="Helical" evidence="8">
    <location>
        <begin position="171"/>
        <end position="195"/>
    </location>
</feature>
<dbReference type="EMBL" id="CP078093">
    <property type="protein sequence ID" value="QXM06751.1"/>
    <property type="molecule type" value="Genomic_DNA"/>
</dbReference>
<dbReference type="EC" id="2.4.-.-" evidence="9"/>
<feature type="transmembrane region" description="Helical" evidence="8">
    <location>
        <begin position="94"/>
        <end position="111"/>
    </location>
</feature>
<gene>
    <name evidence="9" type="ORF">KVH43_03245</name>
</gene>
<feature type="transmembrane region" description="Helical" evidence="8">
    <location>
        <begin position="207"/>
        <end position="225"/>
    </location>
</feature>
<feature type="transmembrane region" description="Helical" evidence="8">
    <location>
        <begin position="366"/>
        <end position="391"/>
    </location>
</feature>
<sequence length="450" mass="52481">MKKNISLKKCIEILYTLSIFMIALYIRIWYIQNVPTNPVFDFKTYQEIATNIFLHLGHTLKGVPIAFQGMGYPTALGMVYKLVGSSDIMIAKKFNVFLSMMTLIFIYLILIRITKRKFVIYTTYTITAFLPNYIAYNNVVGTEVFFTFLFAAMILLQVYDFDNRIKYPILGIFIGAAALTKPFFMAYPVVVAFIAWLKNKKIKKAGLLFITTFIFMALVISPWTYRNYKKFGRIIPISYNSGYVLYINNNSYNTTGAWMPLEEVKAPAKVKKEVRSILEKKNVKIAHEIEPIIKKQAKAWIVNNPVEFFKLGCLRMKQTFFSGAWDLDAWASNDTRRIDEEYKKWDKDEQTFYARNKNFSRAIKDILLYILNSFGLIYMIINSKFIITALFKKDYKIKYEQSIPAVNTAFFTAVHFVYEGQTRYNFPLLFLFAMSMVIIVDKVMKTEHTN</sequence>
<dbReference type="PANTHER" id="PTHR33908">
    <property type="entry name" value="MANNOSYLTRANSFERASE YKCB-RELATED"/>
    <property type="match status" value="1"/>
</dbReference>
<dbReference type="PANTHER" id="PTHR33908:SF11">
    <property type="entry name" value="MEMBRANE PROTEIN"/>
    <property type="match status" value="1"/>
</dbReference>
<keyword evidence="6 8" id="KW-1133">Transmembrane helix</keyword>
<keyword evidence="4 9" id="KW-0808">Transferase</keyword>
<evidence type="ECO:0000256" key="3">
    <source>
        <dbReference type="ARBA" id="ARBA00022676"/>
    </source>
</evidence>
<keyword evidence="5 8" id="KW-0812">Transmembrane</keyword>
<evidence type="ECO:0000256" key="7">
    <source>
        <dbReference type="ARBA" id="ARBA00023136"/>
    </source>
</evidence>
<dbReference type="GO" id="GO:0016757">
    <property type="term" value="F:glycosyltransferase activity"/>
    <property type="evidence" value="ECO:0007669"/>
    <property type="project" value="UniProtKB-KW"/>
</dbReference>
<evidence type="ECO:0000256" key="5">
    <source>
        <dbReference type="ARBA" id="ARBA00022692"/>
    </source>
</evidence>
<evidence type="ECO:0000256" key="8">
    <source>
        <dbReference type="SAM" id="Phobius"/>
    </source>
</evidence>
<evidence type="ECO:0000313" key="9">
    <source>
        <dbReference type="EMBL" id="QXM06751.1"/>
    </source>
</evidence>
<evidence type="ECO:0000256" key="2">
    <source>
        <dbReference type="ARBA" id="ARBA00022475"/>
    </source>
</evidence>
<keyword evidence="7 8" id="KW-0472">Membrane</keyword>
<evidence type="ECO:0000256" key="1">
    <source>
        <dbReference type="ARBA" id="ARBA00004651"/>
    </source>
</evidence>
<keyword evidence="10" id="KW-1185">Reference proteome</keyword>
<reference evidence="9" key="1">
    <citation type="submission" date="2021-07" db="EMBL/GenBank/DDBJ databases">
        <title>Complete genome sequence of Crassaminicella sp. 143-21, isolated from a deep-sea hydrothermal vent.</title>
        <authorList>
            <person name="Li X."/>
        </authorList>
    </citation>
    <scope>NUCLEOTIDE SEQUENCE</scope>
    <source>
        <strain evidence="9">143-21</strain>
    </source>
</reference>
<dbReference type="Proteomes" id="UP000886818">
    <property type="component" value="Chromosome"/>
</dbReference>
<organism evidence="9 10">
    <name type="scientific">Crassaminicella indica</name>
    <dbReference type="NCBI Taxonomy" id="2855394"/>
    <lineage>
        <taxon>Bacteria</taxon>
        <taxon>Bacillati</taxon>
        <taxon>Bacillota</taxon>
        <taxon>Clostridia</taxon>
        <taxon>Eubacteriales</taxon>
        <taxon>Clostridiaceae</taxon>
        <taxon>Crassaminicella</taxon>
    </lineage>
</organism>
<dbReference type="RefSeq" id="WP_218283446.1">
    <property type="nucleotide sequence ID" value="NZ_CP078093.1"/>
</dbReference>
<keyword evidence="2" id="KW-1003">Cell membrane</keyword>
<evidence type="ECO:0000256" key="6">
    <source>
        <dbReference type="ARBA" id="ARBA00022989"/>
    </source>
</evidence>
<feature type="transmembrane region" description="Helical" evidence="8">
    <location>
        <begin position="424"/>
        <end position="444"/>
    </location>
</feature>
<evidence type="ECO:0000313" key="10">
    <source>
        <dbReference type="Proteomes" id="UP000886818"/>
    </source>
</evidence>
<feature type="transmembrane region" description="Helical" evidence="8">
    <location>
        <begin position="12"/>
        <end position="31"/>
    </location>
</feature>
<dbReference type="InterPro" id="IPR050297">
    <property type="entry name" value="LipidA_mod_glycosyltrf_83"/>
</dbReference>
<evidence type="ECO:0000256" key="4">
    <source>
        <dbReference type="ARBA" id="ARBA00022679"/>
    </source>
</evidence>
<proteinExistence type="predicted"/>
<name>A0ABX8RDB1_9CLOT</name>
<protein>
    <submittedName>
        <fullName evidence="9">Glycosyltransferase family 39 protein</fullName>
        <ecNumber evidence="9">2.4.-.-</ecNumber>
    </submittedName>
</protein>
<feature type="transmembrane region" description="Helical" evidence="8">
    <location>
        <begin position="142"/>
        <end position="159"/>
    </location>
</feature>
<comment type="subcellular location">
    <subcellularLocation>
        <location evidence="1">Cell membrane</location>
        <topology evidence="1">Multi-pass membrane protein</topology>
    </subcellularLocation>
</comment>
<keyword evidence="3 9" id="KW-0328">Glycosyltransferase</keyword>